<name>A0A0C3PGK0_PHLG1</name>
<reference evidence="2 3" key="1">
    <citation type="journal article" date="2014" name="PLoS Genet.">
        <title>Analysis of the Phlebiopsis gigantea genome, transcriptome and secretome provides insight into its pioneer colonization strategies of wood.</title>
        <authorList>
            <person name="Hori C."/>
            <person name="Ishida T."/>
            <person name="Igarashi K."/>
            <person name="Samejima M."/>
            <person name="Suzuki H."/>
            <person name="Master E."/>
            <person name="Ferreira P."/>
            <person name="Ruiz-Duenas F.J."/>
            <person name="Held B."/>
            <person name="Canessa P."/>
            <person name="Larrondo L.F."/>
            <person name="Schmoll M."/>
            <person name="Druzhinina I.S."/>
            <person name="Kubicek C.P."/>
            <person name="Gaskell J.A."/>
            <person name="Kersten P."/>
            <person name="St John F."/>
            <person name="Glasner J."/>
            <person name="Sabat G."/>
            <person name="Splinter BonDurant S."/>
            <person name="Syed K."/>
            <person name="Yadav J."/>
            <person name="Mgbeahuruike A.C."/>
            <person name="Kovalchuk A."/>
            <person name="Asiegbu F.O."/>
            <person name="Lackner G."/>
            <person name="Hoffmeister D."/>
            <person name="Rencoret J."/>
            <person name="Gutierrez A."/>
            <person name="Sun H."/>
            <person name="Lindquist E."/>
            <person name="Barry K."/>
            <person name="Riley R."/>
            <person name="Grigoriev I.V."/>
            <person name="Henrissat B."/>
            <person name="Kues U."/>
            <person name="Berka R.M."/>
            <person name="Martinez A.T."/>
            <person name="Covert S.F."/>
            <person name="Blanchette R.A."/>
            <person name="Cullen D."/>
        </authorList>
    </citation>
    <scope>NUCLEOTIDE SEQUENCE [LARGE SCALE GENOMIC DNA]</scope>
    <source>
        <strain evidence="2 3">11061_1 CR5-6</strain>
    </source>
</reference>
<gene>
    <name evidence="2" type="ORF">PHLGIDRAFT_129209</name>
</gene>
<feature type="compositionally biased region" description="Low complexity" evidence="1">
    <location>
        <begin position="1458"/>
        <end position="1468"/>
    </location>
</feature>
<dbReference type="STRING" id="745531.A0A0C3PGK0"/>
<feature type="region of interest" description="Disordered" evidence="1">
    <location>
        <begin position="291"/>
        <end position="314"/>
    </location>
</feature>
<feature type="compositionally biased region" description="Pro residues" evidence="1">
    <location>
        <begin position="1441"/>
        <end position="1454"/>
    </location>
</feature>
<protein>
    <submittedName>
        <fullName evidence="2">Uncharacterized protein</fullName>
    </submittedName>
</protein>
<dbReference type="Proteomes" id="UP000053257">
    <property type="component" value="Unassembled WGS sequence"/>
</dbReference>
<feature type="region of interest" description="Disordered" evidence="1">
    <location>
        <begin position="1"/>
        <end position="76"/>
    </location>
</feature>
<feature type="region of interest" description="Disordered" evidence="1">
    <location>
        <begin position="1077"/>
        <end position="1138"/>
    </location>
</feature>
<feature type="compositionally biased region" description="Pro residues" evidence="1">
    <location>
        <begin position="1558"/>
        <end position="1567"/>
    </location>
</feature>
<evidence type="ECO:0000313" key="2">
    <source>
        <dbReference type="EMBL" id="KIP04878.1"/>
    </source>
</evidence>
<keyword evidence="3" id="KW-1185">Reference proteome</keyword>
<feature type="region of interest" description="Disordered" evidence="1">
    <location>
        <begin position="239"/>
        <end position="260"/>
    </location>
</feature>
<evidence type="ECO:0000256" key="1">
    <source>
        <dbReference type="SAM" id="MobiDB-lite"/>
    </source>
</evidence>
<evidence type="ECO:0000313" key="3">
    <source>
        <dbReference type="Proteomes" id="UP000053257"/>
    </source>
</evidence>
<feature type="compositionally biased region" description="Polar residues" evidence="1">
    <location>
        <begin position="292"/>
        <end position="305"/>
    </location>
</feature>
<proteinExistence type="predicted"/>
<feature type="compositionally biased region" description="Basic and acidic residues" evidence="1">
    <location>
        <begin position="1575"/>
        <end position="1585"/>
    </location>
</feature>
<organism evidence="2 3">
    <name type="scientific">Phlebiopsis gigantea (strain 11061_1 CR5-6)</name>
    <name type="common">White-rot fungus</name>
    <name type="synonym">Peniophora gigantea</name>
    <dbReference type="NCBI Taxonomy" id="745531"/>
    <lineage>
        <taxon>Eukaryota</taxon>
        <taxon>Fungi</taxon>
        <taxon>Dikarya</taxon>
        <taxon>Basidiomycota</taxon>
        <taxon>Agaricomycotina</taxon>
        <taxon>Agaricomycetes</taxon>
        <taxon>Polyporales</taxon>
        <taxon>Phanerochaetaceae</taxon>
        <taxon>Phlebiopsis</taxon>
    </lineage>
</organism>
<feature type="compositionally biased region" description="Pro residues" evidence="1">
    <location>
        <begin position="1340"/>
        <end position="1352"/>
    </location>
</feature>
<dbReference type="OrthoDB" id="3269353at2759"/>
<feature type="compositionally biased region" description="Pro residues" evidence="1">
    <location>
        <begin position="1365"/>
        <end position="1383"/>
    </location>
</feature>
<feature type="region of interest" description="Disordered" evidence="1">
    <location>
        <begin position="1287"/>
        <end position="1585"/>
    </location>
</feature>
<feature type="compositionally biased region" description="Basic residues" evidence="1">
    <location>
        <begin position="1100"/>
        <end position="1112"/>
    </location>
</feature>
<accession>A0A0C3PGK0</accession>
<feature type="compositionally biased region" description="Polar residues" evidence="1">
    <location>
        <begin position="1077"/>
        <end position="1087"/>
    </location>
</feature>
<dbReference type="HOGENOM" id="CLU_004026_0_0_1"/>
<sequence>MSHLTANPFQKHYEFPRPAPLLTPPDTEPEYSTHLPPLGHPSAGLGIDLDPSPSYRSSPTPDPQGSARKVSSLPYIHSGPREARERVVQRGLRWLVVVVPPKSFSQEHGHLGHTLAVGSPERLSQGILMPLHSTMSTQLVAIAREFAFPSTSGLCLYLHTTYSGTSVTPRISDESWSLLWSHLFEPRSPTLQHAQLPIGGKIELDIDLRKARWYESWIGLSRREHMDVPVSVVPSRPESLAHWRGDSRTTVLDDQTEQPEETLDILQLGRPIRGPSQRHVPRKLSLLDRIESSSVRSGSKLNPRNLSPPSPAADAQLEVNRPSALSPIIQGGSEPSSARKDIDKFVNSWRASATLAPSPMAATGQTSLDPVNMPNDVPIDDPSSEDVDVTSELNLEDFQWSVSSLGPPDYDEDLESFRSWRLPSIHLDRRNEGSVCLTPTTCTSFGPPDWDDDYRSFVSVISRLPSPDLAARMIDDCPPTPSTATSWGPPLEYPPSPSVLSYAPSVDIGQRAMSTVPLTPSTATSWGPPMSWPATPATPYHVHTPDVGQRTFELDVPPRRYPRPAPTEGAEVEPWRSVWPYNSTTEAPEGASSSPYSFVFPRRPTSPVASDGVEVEQHAIAQTAGTSSLVWPYYSTYREEVASERPVQVIEAPASRPAQPFSMVWPYFNAYRDDQSAQTREVRLADDVPSPPPSRIRKESPFKFVFPKDEQPTSASLASPAPSPSLSVHSPSWAQAWPLFGQKLPGLEQTPTPASEATTPVLKCESRYPYFTIYPPVYPHMEIYPEMPGAHGTTVAASFSPIQVSLPVVYPTIPLYRPVYPHNVYEIYPTVGNVKPVHGEQQKTRVAVPRSITTKRVRLVAAYPEIELYAPVYPYNVENMYPAKRLRSASRFDAVEVRLTPQYPSLDLYPAVYPYSLENIYPSITVTNLQRSETAIVQVKPAPAGKLLSSSSSYPNLEIYPAVYPWNLENIYPSITANHLQRSEAAIIQVKLAPAGKPPSLSYSYPNLEIYPAVYPWNLENIYPVAWSHHTASVRSSWSGVSIELSAGYPHIQLYKPVYPYNLYSIYPTLHLSGTSDLRTSLPPTQQRTKHTSPRNPVKALHHERGHHKHGSGSRSTPPPPVPPLPQNVQSLVPSSPTSHLPLARGRIGLGLSIRLPAVYPNICLYPPVYPHLELYPEVQSKARPRDAVDIRLKPSYPVLNIYPAVYPFIEPYPPVTAVHLDVTGRVEPAGVGSSSPTPPRRPKLSHAELHQRIFSAFAPRRRPKHTHAELHEMVFATMFPEGRSSPAQYVELPPAPVGPSRERSLSVSPQPMSPRKLPTPPGQAPVVAVGHVQSNLTTPPSPAPSPSPPPSVRRSRSGTVSTRPPLPTPPSAPSTPSTPPLTPSYAESPSRSIRRLPAPPTEPPTKELPAPPARPMSVRGMGLPSDPAVGRRISAMGPSSRPPPFAPLPPVPEPDAVEASALSAPALRPLPQPSPLDVSQLGIQRSGSLSAGLPSTLPLDADPELARAQSLTGRPLPRARRGSISPGGGLVAGLAKSYGAGAEEPTRPSMSNTLSQFPPPPRPIPSLPNSRPVSKLDRSKYPFA</sequence>
<feature type="compositionally biased region" description="Pro residues" evidence="1">
    <location>
        <begin position="1117"/>
        <end position="1126"/>
    </location>
</feature>
<dbReference type="EMBL" id="KN840559">
    <property type="protein sequence ID" value="KIP04878.1"/>
    <property type="molecule type" value="Genomic_DNA"/>
</dbReference>